<dbReference type="EMBL" id="JBEPSN010000005">
    <property type="protein sequence ID" value="MET4540452.1"/>
    <property type="molecule type" value="Genomic_DNA"/>
</dbReference>
<reference evidence="6 7" key="1">
    <citation type="submission" date="2024-06" db="EMBL/GenBank/DDBJ databases">
        <title>Sorghum-associated microbial communities from plants grown in Nebraska, USA.</title>
        <authorList>
            <person name="Schachtman D."/>
        </authorList>
    </citation>
    <scope>NUCLEOTIDE SEQUENCE [LARGE SCALE GENOMIC DNA]</scope>
    <source>
        <strain evidence="6 7">3552</strain>
    </source>
</reference>
<evidence type="ECO:0000256" key="1">
    <source>
        <dbReference type="ARBA" id="ARBA00004196"/>
    </source>
</evidence>
<proteinExistence type="inferred from homology"/>
<organism evidence="6 7">
    <name type="scientific">Arthrobacter bambusae</name>
    <dbReference type="NCBI Taxonomy" id="1338426"/>
    <lineage>
        <taxon>Bacteria</taxon>
        <taxon>Bacillati</taxon>
        <taxon>Actinomycetota</taxon>
        <taxon>Actinomycetes</taxon>
        <taxon>Micrococcales</taxon>
        <taxon>Micrococcaceae</taxon>
        <taxon>Arthrobacter</taxon>
    </lineage>
</organism>
<keyword evidence="2 5" id="KW-0813">Transport</keyword>
<dbReference type="Proteomes" id="UP001549307">
    <property type="component" value="Unassembled WGS sequence"/>
</dbReference>
<dbReference type="PRINTS" id="PR00690">
    <property type="entry name" value="ADHESNFAMILY"/>
</dbReference>
<evidence type="ECO:0000313" key="7">
    <source>
        <dbReference type="Proteomes" id="UP001549307"/>
    </source>
</evidence>
<comment type="similarity">
    <text evidence="5">Belongs to the bacterial solute-binding protein 9 family.</text>
</comment>
<comment type="caution">
    <text evidence="6">The sequence shown here is derived from an EMBL/GenBank/DDBJ whole genome shotgun (WGS) entry which is preliminary data.</text>
</comment>
<name>A0ABV2P6Z9_9MICC</name>
<dbReference type="Gene3D" id="3.40.50.1980">
    <property type="entry name" value="Nitrogenase molybdenum iron protein domain"/>
    <property type="match status" value="2"/>
</dbReference>
<dbReference type="PRINTS" id="PR00691">
    <property type="entry name" value="ADHESINB"/>
</dbReference>
<comment type="subcellular location">
    <subcellularLocation>
        <location evidence="1">Cell envelope</location>
    </subcellularLocation>
</comment>
<sequence length="320" mass="34357">MATLFGMPNFSFRRAKDVRRFAAVLTVIALALGISACGGNSSAGGDDKPVVLTTFTVLADVAKNVAGDKLRVESITKAGAEIHGYEPTPGDIRKAAQADLILDNGLNLEAWFAQFVEDLDVPHAVVSDGVEVMPIAEDSYQGKPNPHAWMSPKNVQIYANNMAKAFAKLDPSHASEFEANAKDYNAQLQTVQDEMVSKLSVLSEKQRALVTCEGAFSYLARDAGLKEVYIWAVNAEQQATPQQITRAIEFVKENQVPAVFCESTVSDAPMQQVVGATDARFGGTLYVDSLSEADGPVPTYLDLIRHDAKVITTALTGGTS</sequence>
<keyword evidence="3" id="KW-0479">Metal-binding</keyword>
<dbReference type="PANTHER" id="PTHR42953:SF1">
    <property type="entry name" value="METAL-BINDING PROTEIN HI_0362-RELATED"/>
    <property type="match status" value="1"/>
</dbReference>
<keyword evidence="4" id="KW-0732">Signal</keyword>
<dbReference type="InterPro" id="IPR006129">
    <property type="entry name" value="AdhesinB"/>
</dbReference>
<evidence type="ECO:0000256" key="2">
    <source>
        <dbReference type="ARBA" id="ARBA00022448"/>
    </source>
</evidence>
<gene>
    <name evidence="6" type="ORF">ABIE37_002239</name>
</gene>
<evidence type="ECO:0000256" key="5">
    <source>
        <dbReference type="RuleBase" id="RU003512"/>
    </source>
</evidence>
<evidence type="ECO:0000256" key="3">
    <source>
        <dbReference type="ARBA" id="ARBA00022723"/>
    </source>
</evidence>
<keyword evidence="7" id="KW-1185">Reference proteome</keyword>
<dbReference type="SUPFAM" id="SSF53807">
    <property type="entry name" value="Helical backbone' metal receptor"/>
    <property type="match status" value="1"/>
</dbReference>
<dbReference type="PANTHER" id="PTHR42953">
    <property type="entry name" value="HIGH-AFFINITY ZINC UPTAKE SYSTEM PROTEIN ZNUA-RELATED"/>
    <property type="match status" value="1"/>
</dbReference>
<dbReference type="InterPro" id="IPR006128">
    <property type="entry name" value="Lipoprotein_PsaA-like"/>
</dbReference>
<dbReference type="Pfam" id="PF01297">
    <property type="entry name" value="ZnuA"/>
    <property type="match status" value="1"/>
</dbReference>
<evidence type="ECO:0000313" key="6">
    <source>
        <dbReference type="EMBL" id="MET4540452.1"/>
    </source>
</evidence>
<dbReference type="InterPro" id="IPR050492">
    <property type="entry name" value="Bact_metal-bind_prot9"/>
</dbReference>
<accession>A0ABV2P6Z9</accession>
<dbReference type="CDD" id="cd01137">
    <property type="entry name" value="PsaA"/>
    <property type="match status" value="1"/>
</dbReference>
<dbReference type="InterPro" id="IPR006127">
    <property type="entry name" value="ZnuA-like"/>
</dbReference>
<protein>
    <submittedName>
        <fullName evidence="6">Manganese transport system substrate-binding protein</fullName>
    </submittedName>
</protein>
<evidence type="ECO:0000256" key="4">
    <source>
        <dbReference type="ARBA" id="ARBA00022729"/>
    </source>
</evidence>